<name>A0A9P4KD45_9PLEO</name>
<gene>
    <name evidence="1" type="ORF">CC78DRAFT_490904</name>
</gene>
<keyword evidence="2" id="KW-1185">Reference proteome</keyword>
<comment type="caution">
    <text evidence="1">The sequence shown here is derived from an EMBL/GenBank/DDBJ whole genome shotgun (WGS) entry which is preliminary data.</text>
</comment>
<protein>
    <submittedName>
        <fullName evidence="1">Uncharacterized protein</fullName>
    </submittedName>
</protein>
<sequence length="99" mass="10821">MGSAAIPILVAASCPCPYVWMAVRAFAGRQMTGFNVPISGSLGGYKLKGNLYFCSQAIYFYVQDFCSSRPCFGKCVAPARTQIETGIRHPCLLYMHVLT</sequence>
<proteinExistence type="predicted"/>
<evidence type="ECO:0000313" key="1">
    <source>
        <dbReference type="EMBL" id="KAF2267039.1"/>
    </source>
</evidence>
<dbReference type="Proteomes" id="UP000800093">
    <property type="component" value="Unassembled WGS sequence"/>
</dbReference>
<dbReference type="EMBL" id="ML986594">
    <property type="protein sequence ID" value="KAF2267039.1"/>
    <property type="molecule type" value="Genomic_DNA"/>
</dbReference>
<reference evidence="2" key="1">
    <citation type="journal article" date="2020" name="Stud. Mycol.">
        <title>101 Dothideomycetes genomes: A test case for predicting lifestyles and emergence of pathogens.</title>
        <authorList>
            <person name="Haridas S."/>
            <person name="Albert R."/>
            <person name="Binder M."/>
            <person name="Bloem J."/>
            <person name="LaButti K."/>
            <person name="Salamov A."/>
            <person name="Andreopoulos B."/>
            <person name="Baker S."/>
            <person name="Barry K."/>
            <person name="Bills G."/>
            <person name="Bluhm B."/>
            <person name="Cannon C."/>
            <person name="Castanera R."/>
            <person name="Culley D."/>
            <person name="Daum C."/>
            <person name="Ezra D."/>
            <person name="Gonzalez J."/>
            <person name="Henrissat B."/>
            <person name="Kuo A."/>
            <person name="Liang C."/>
            <person name="Lipzen A."/>
            <person name="Lutzoni F."/>
            <person name="Magnuson J."/>
            <person name="Mondo S."/>
            <person name="Nolan M."/>
            <person name="Ohm R."/>
            <person name="Pangilinan J."/>
            <person name="Park H.-J."/>
            <person name="Ramirez L."/>
            <person name="Alfaro M."/>
            <person name="Sun H."/>
            <person name="Tritt A."/>
            <person name="Yoshinaga Y."/>
            <person name="Zwiers L.-H."/>
            <person name="Turgeon B."/>
            <person name="Goodwin S."/>
            <person name="Spatafora J."/>
            <person name="Crous P."/>
            <person name="Grigoriev I."/>
        </authorList>
    </citation>
    <scope>NUCLEOTIDE SEQUENCE [LARGE SCALE GENOMIC DNA]</scope>
    <source>
        <strain evidence="2">CBS 304.66</strain>
    </source>
</reference>
<organism evidence="1 2">
    <name type="scientific">Lojkania enalia</name>
    <dbReference type="NCBI Taxonomy" id="147567"/>
    <lineage>
        <taxon>Eukaryota</taxon>
        <taxon>Fungi</taxon>
        <taxon>Dikarya</taxon>
        <taxon>Ascomycota</taxon>
        <taxon>Pezizomycotina</taxon>
        <taxon>Dothideomycetes</taxon>
        <taxon>Pleosporomycetidae</taxon>
        <taxon>Pleosporales</taxon>
        <taxon>Pleosporales incertae sedis</taxon>
        <taxon>Lojkania</taxon>
    </lineage>
</organism>
<dbReference type="AlphaFoldDB" id="A0A9P4KD45"/>
<evidence type="ECO:0000313" key="2">
    <source>
        <dbReference type="Proteomes" id="UP000800093"/>
    </source>
</evidence>
<accession>A0A9P4KD45</accession>